<dbReference type="AlphaFoldDB" id="A0A8C0JSH2"/>
<evidence type="ECO:0008006" key="4">
    <source>
        <dbReference type="Google" id="ProtNLM"/>
    </source>
</evidence>
<feature type="signal peptide" evidence="1">
    <location>
        <begin position="1"/>
        <end position="22"/>
    </location>
</feature>
<reference evidence="2" key="2">
    <citation type="submission" date="2025-09" db="UniProtKB">
        <authorList>
            <consortium name="Ensembl"/>
        </authorList>
    </citation>
    <scope>IDENTIFICATION</scope>
</reference>
<feature type="chain" id="PRO_5034843561" description="Secreted protein" evidence="1">
    <location>
        <begin position="23"/>
        <end position="72"/>
    </location>
</feature>
<accession>A0A8C0JSH2</accession>
<sequence length="72" mass="8300">MAWKTLWRIQAWCNSSWTSCLPLSVVSMRRHAHSSCSCLTSLPSAIRSCCAGRKTDVLYWTRMCERAEIYLV</sequence>
<dbReference type="Ensembl" id="ENSCAFT00020006331.1">
    <property type="protein sequence ID" value="ENSCAFP00020005472.1"/>
    <property type="gene ID" value="ENSCAFG00020004486.1"/>
</dbReference>
<protein>
    <recommendedName>
        <fullName evidence="4">Secreted protein</fullName>
    </recommendedName>
</protein>
<dbReference type="Proteomes" id="UP000694391">
    <property type="component" value="Unplaced"/>
</dbReference>
<keyword evidence="1" id="KW-0732">Signal</keyword>
<name>A0A8C0JSH2_CANLU</name>
<organism evidence="2 3">
    <name type="scientific">Canis lupus dingo</name>
    <name type="common">dingo</name>
    <dbReference type="NCBI Taxonomy" id="286419"/>
    <lineage>
        <taxon>Eukaryota</taxon>
        <taxon>Metazoa</taxon>
        <taxon>Chordata</taxon>
        <taxon>Craniata</taxon>
        <taxon>Vertebrata</taxon>
        <taxon>Euteleostomi</taxon>
        <taxon>Mammalia</taxon>
        <taxon>Eutheria</taxon>
        <taxon>Laurasiatheria</taxon>
        <taxon>Carnivora</taxon>
        <taxon>Caniformia</taxon>
        <taxon>Canidae</taxon>
        <taxon>Canis</taxon>
    </lineage>
</organism>
<evidence type="ECO:0000313" key="3">
    <source>
        <dbReference type="Proteomes" id="UP000694391"/>
    </source>
</evidence>
<evidence type="ECO:0000256" key="1">
    <source>
        <dbReference type="SAM" id="SignalP"/>
    </source>
</evidence>
<proteinExistence type="predicted"/>
<dbReference type="GeneTree" id="ENSGT01030000238366"/>
<dbReference type="PROSITE" id="PS51257">
    <property type="entry name" value="PROKAR_LIPOPROTEIN"/>
    <property type="match status" value="1"/>
</dbReference>
<keyword evidence="3" id="KW-1185">Reference proteome</keyword>
<evidence type="ECO:0000313" key="2">
    <source>
        <dbReference type="Ensembl" id="ENSCAFP00020005472.1"/>
    </source>
</evidence>
<reference evidence="2" key="1">
    <citation type="submission" date="2025-08" db="UniProtKB">
        <authorList>
            <consortium name="Ensembl"/>
        </authorList>
    </citation>
    <scope>IDENTIFICATION</scope>
</reference>